<dbReference type="SUPFAM" id="SSF51430">
    <property type="entry name" value="NAD(P)-linked oxidoreductase"/>
    <property type="match status" value="1"/>
</dbReference>
<protein>
    <submittedName>
        <fullName evidence="1">Uncharacterized protein</fullName>
    </submittedName>
</protein>
<gene>
    <name evidence="1" type="ORF">Prudu_010072</name>
</gene>
<name>A0A4Y1R7Q0_PRUDU</name>
<proteinExistence type="predicted"/>
<dbReference type="Gene3D" id="3.20.20.100">
    <property type="entry name" value="NADP-dependent oxidoreductase domain"/>
    <property type="match status" value="1"/>
</dbReference>
<reference evidence="1" key="1">
    <citation type="journal article" date="2019" name="Science">
        <title>Mutation of a bHLH transcription factor allowed almond domestication.</title>
        <authorList>
            <person name="Sanchez-Perez R."/>
            <person name="Pavan S."/>
            <person name="Mazzeo R."/>
            <person name="Moldovan C."/>
            <person name="Aiese Cigliano R."/>
            <person name="Del Cueto J."/>
            <person name="Ricciardi F."/>
            <person name="Lotti C."/>
            <person name="Ricciardi L."/>
            <person name="Dicenta F."/>
            <person name="Lopez-Marques R.L."/>
            <person name="Lindberg Moller B."/>
        </authorList>
    </citation>
    <scope>NUCLEOTIDE SEQUENCE</scope>
</reference>
<dbReference type="InterPro" id="IPR036812">
    <property type="entry name" value="NAD(P)_OxRdtase_dom_sf"/>
</dbReference>
<evidence type="ECO:0000313" key="1">
    <source>
        <dbReference type="EMBL" id="BBH00153.1"/>
    </source>
</evidence>
<sequence>MAWFSEPRLRVRGGARSVVLATKVPSGQMTWIRDGPNCLNAKNITEAIDSSLLKQTTEYIDHWPDRNLEY</sequence>
<dbReference type="AlphaFoldDB" id="A0A4Y1R7Q0"/>
<dbReference type="EMBL" id="AP019299">
    <property type="protein sequence ID" value="BBH00153.1"/>
    <property type="molecule type" value="Genomic_DNA"/>
</dbReference>
<organism evidence="1">
    <name type="scientific">Prunus dulcis</name>
    <name type="common">Almond</name>
    <name type="synonym">Amygdalus dulcis</name>
    <dbReference type="NCBI Taxonomy" id="3755"/>
    <lineage>
        <taxon>Eukaryota</taxon>
        <taxon>Viridiplantae</taxon>
        <taxon>Streptophyta</taxon>
        <taxon>Embryophyta</taxon>
        <taxon>Tracheophyta</taxon>
        <taxon>Spermatophyta</taxon>
        <taxon>Magnoliopsida</taxon>
        <taxon>eudicotyledons</taxon>
        <taxon>Gunneridae</taxon>
        <taxon>Pentapetalae</taxon>
        <taxon>rosids</taxon>
        <taxon>fabids</taxon>
        <taxon>Rosales</taxon>
        <taxon>Rosaceae</taxon>
        <taxon>Amygdaloideae</taxon>
        <taxon>Amygdaleae</taxon>
        <taxon>Prunus</taxon>
    </lineage>
</organism>
<accession>A0A4Y1R7Q0</accession>